<accession>A0ABS2UPE6</accession>
<dbReference type="InterPro" id="IPR018391">
    <property type="entry name" value="PQQ_b-propeller_rpt"/>
</dbReference>
<dbReference type="InterPro" id="IPR015943">
    <property type="entry name" value="WD40/YVTN_repeat-like_dom_sf"/>
</dbReference>
<organism evidence="3 4">
    <name type="scientific">Streptomyces zhihengii</name>
    <dbReference type="NCBI Taxonomy" id="1818004"/>
    <lineage>
        <taxon>Bacteria</taxon>
        <taxon>Bacillati</taxon>
        <taxon>Actinomycetota</taxon>
        <taxon>Actinomycetes</taxon>
        <taxon>Kitasatosporales</taxon>
        <taxon>Streptomycetaceae</taxon>
        <taxon>Streptomyces</taxon>
    </lineage>
</organism>
<feature type="compositionally biased region" description="Low complexity" evidence="1">
    <location>
        <begin position="15"/>
        <end position="24"/>
    </location>
</feature>
<evidence type="ECO:0000313" key="3">
    <source>
        <dbReference type="EMBL" id="MBM9619389.1"/>
    </source>
</evidence>
<evidence type="ECO:0000313" key="4">
    <source>
        <dbReference type="Proteomes" id="UP000664109"/>
    </source>
</evidence>
<gene>
    <name evidence="3" type="ORF">JE024_11735</name>
</gene>
<dbReference type="PANTHER" id="PTHR34512:SF30">
    <property type="entry name" value="OUTER MEMBRANE PROTEIN ASSEMBLY FACTOR BAMB"/>
    <property type="match status" value="1"/>
</dbReference>
<sequence length="397" mass="42171">MAGFAPGPQWRYEHPAAPGPSDGAPAGPLGAVVWQDRLLLLTDSQGTAAVDLRTGRRVWKLDEAASASRVVPVGTYCLVDTVEELLWVSAADGRVGQRLAKNTLARPGETLTIGQVLGSEGSTAWFTAHVRRTGERSVKGRKQKVTVHEAYVVAYDLAARAQQWRARVPEGRAPHTPAYQLVAVRRDDVLVRQDGGSLTPAQQKAARGGSSLLSLDRATGAARPGTLLTAVGATAAVTGDTSGRLYAAAGGELHAYTGTDGRRLWRVAAANTRGEPGVFAYGTPLVAGQVLYAANRFQQVCAVDGATGRELWRRSTQAPAWRETPVTALSPSGRTVLTGDAVQLTAFAARDGRRLWKFQEAGADDAPEQAAPRYAAFPAGARTVVRRGRTFYSLPVD</sequence>
<feature type="domain" description="Pyrrolo-quinoline quinone repeat" evidence="2">
    <location>
        <begin position="250"/>
        <end position="367"/>
    </location>
</feature>
<reference evidence="3 4" key="1">
    <citation type="journal article" date="2016" name="Arch. Microbiol.">
        <title>Streptomyces zhihengii sp. nov., isolated from rhizospheric soil of Psammosilene tunicoides.</title>
        <authorList>
            <person name="Huang M.J."/>
            <person name="Fei J.J."/>
            <person name="Salam N."/>
            <person name="Kim C.J."/>
            <person name="Hozzein W.N."/>
            <person name="Xiao M."/>
            <person name="Huang H.Q."/>
            <person name="Li W.J."/>
        </authorList>
    </citation>
    <scope>NUCLEOTIDE SEQUENCE [LARGE SCALE GENOMIC DNA]</scope>
    <source>
        <strain evidence="3 4">YIM T102</strain>
    </source>
</reference>
<dbReference type="RefSeq" id="WP_205373529.1">
    <property type="nucleotide sequence ID" value="NZ_JAFEJA010000001.1"/>
</dbReference>
<keyword evidence="4" id="KW-1185">Reference proteome</keyword>
<dbReference type="Proteomes" id="UP000664109">
    <property type="component" value="Unassembled WGS sequence"/>
</dbReference>
<dbReference type="EMBL" id="JAFEJA010000001">
    <property type="protein sequence ID" value="MBM9619389.1"/>
    <property type="molecule type" value="Genomic_DNA"/>
</dbReference>
<feature type="region of interest" description="Disordered" evidence="1">
    <location>
        <begin position="1"/>
        <end position="24"/>
    </location>
</feature>
<dbReference type="SUPFAM" id="SSF50998">
    <property type="entry name" value="Quinoprotein alcohol dehydrogenase-like"/>
    <property type="match status" value="1"/>
</dbReference>
<protein>
    <submittedName>
        <fullName evidence="3">PQQ-binding-like beta-propeller repeat protein</fullName>
    </submittedName>
</protein>
<dbReference type="Gene3D" id="2.130.10.10">
    <property type="entry name" value="YVTN repeat-like/Quinoprotein amine dehydrogenase"/>
    <property type="match status" value="1"/>
</dbReference>
<dbReference type="InterPro" id="IPR011047">
    <property type="entry name" value="Quinoprotein_ADH-like_sf"/>
</dbReference>
<dbReference type="PANTHER" id="PTHR34512">
    <property type="entry name" value="CELL SURFACE PROTEIN"/>
    <property type="match status" value="1"/>
</dbReference>
<dbReference type="Pfam" id="PF13360">
    <property type="entry name" value="PQQ_2"/>
    <property type="match status" value="1"/>
</dbReference>
<evidence type="ECO:0000259" key="2">
    <source>
        <dbReference type="Pfam" id="PF13360"/>
    </source>
</evidence>
<comment type="caution">
    <text evidence="3">The sequence shown here is derived from an EMBL/GenBank/DDBJ whole genome shotgun (WGS) entry which is preliminary data.</text>
</comment>
<dbReference type="SMART" id="SM00564">
    <property type="entry name" value="PQQ"/>
    <property type="match status" value="4"/>
</dbReference>
<proteinExistence type="predicted"/>
<evidence type="ECO:0000256" key="1">
    <source>
        <dbReference type="SAM" id="MobiDB-lite"/>
    </source>
</evidence>
<dbReference type="InterPro" id="IPR002372">
    <property type="entry name" value="PQQ_rpt_dom"/>
</dbReference>
<name>A0ABS2UPE6_9ACTN</name>